<name>A0A059KNZ8_9BURK</name>
<dbReference type="Proteomes" id="UP000026714">
    <property type="component" value="Unassembled WGS sequence"/>
</dbReference>
<feature type="region of interest" description="Disordered" evidence="1">
    <location>
        <begin position="24"/>
        <end position="54"/>
    </location>
</feature>
<comment type="caution">
    <text evidence="3">The sequence shown here is derived from an EMBL/GenBank/DDBJ whole genome shotgun (WGS) entry which is preliminary data.</text>
</comment>
<sequence>MFLLTLLYLLLLATARLTHGADATLTQQNHPEPEKIHSSLHPGMRGKPQQDLPS</sequence>
<evidence type="ECO:0000256" key="2">
    <source>
        <dbReference type="SAM" id="SignalP"/>
    </source>
</evidence>
<gene>
    <name evidence="3" type="ORF">X805_15820</name>
</gene>
<organism evidence="3 4">
    <name type="scientific">Sphaerotilus natans subsp. natans DSM 6575</name>
    <dbReference type="NCBI Taxonomy" id="1286631"/>
    <lineage>
        <taxon>Bacteria</taxon>
        <taxon>Pseudomonadati</taxon>
        <taxon>Pseudomonadota</taxon>
        <taxon>Betaproteobacteria</taxon>
        <taxon>Burkholderiales</taxon>
        <taxon>Sphaerotilaceae</taxon>
        <taxon>Sphaerotilus</taxon>
    </lineage>
</organism>
<reference evidence="3 4" key="1">
    <citation type="journal article" date="2014" name="FEMS Microbiol. Ecol.">
        <title>Sphaerotilus natans encrusted with nanoball-shaped Fe(III) oxide minerals formed by nitrate-reducing mixotrophic Fe(II) oxidation.</title>
        <authorList>
            <person name="Park S."/>
            <person name="Kim D.H."/>
            <person name="Lee J.H."/>
            <person name="Hur H.G."/>
        </authorList>
    </citation>
    <scope>NUCLEOTIDE SEQUENCE [LARGE SCALE GENOMIC DNA]</scope>
    <source>
        <strain evidence="3 4">DSM 6575</strain>
    </source>
</reference>
<evidence type="ECO:0000313" key="3">
    <source>
        <dbReference type="EMBL" id="KDB52848.1"/>
    </source>
</evidence>
<keyword evidence="2" id="KW-0732">Signal</keyword>
<dbReference type="STRING" id="34103.SAMN05421778_11340"/>
<keyword evidence="4" id="KW-1185">Reference proteome</keyword>
<dbReference type="AlphaFoldDB" id="A0A059KNZ8"/>
<dbReference type="EMBL" id="AZRA01000039">
    <property type="protein sequence ID" value="KDB52848.1"/>
    <property type="molecule type" value="Genomic_DNA"/>
</dbReference>
<feature type="chain" id="PRO_5001576071" evidence="2">
    <location>
        <begin position="21"/>
        <end position="54"/>
    </location>
</feature>
<protein>
    <submittedName>
        <fullName evidence="3">Uncharacterized protein</fullName>
    </submittedName>
</protein>
<evidence type="ECO:0000256" key="1">
    <source>
        <dbReference type="SAM" id="MobiDB-lite"/>
    </source>
</evidence>
<feature type="signal peptide" evidence="2">
    <location>
        <begin position="1"/>
        <end position="20"/>
    </location>
</feature>
<accession>A0A059KNZ8</accession>
<proteinExistence type="predicted"/>
<evidence type="ECO:0000313" key="4">
    <source>
        <dbReference type="Proteomes" id="UP000026714"/>
    </source>
</evidence>